<dbReference type="Gene3D" id="2.160.10.10">
    <property type="entry name" value="Hexapeptide repeat proteins"/>
    <property type="match status" value="1"/>
</dbReference>
<dbReference type="GO" id="GO:0005737">
    <property type="term" value="C:cytoplasm"/>
    <property type="evidence" value="ECO:0007669"/>
    <property type="project" value="InterPro"/>
</dbReference>
<dbReference type="PIRSF" id="PIRSF000441">
    <property type="entry name" value="CysE"/>
    <property type="match status" value="1"/>
</dbReference>
<evidence type="ECO:0000313" key="6">
    <source>
        <dbReference type="Proteomes" id="UP000216789"/>
    </source>
</evidence>
<dbReference type="EMBL" id="MNLB01000004">
    <property type="protein sequence ID" value="PAC73531.1"/>
    <property type="molecule type" value="Genomic_DNA"/>
</dbReference>
<accession>A0A267WLN7</accession>
<keyword evidence="4" id="KW-0012">Acyltransferase</keyword>
<keyword evidence="3 5" id="KW-0808">Transferase</keyword>
<dbReference type="Pfam" id="PF00132">
    <property type="entry name" value="Hexapep"/>
    <property type="match status" value="1"/>
</dbReference>
<dbReference type="GO" id="GO:0006535">
    <property type="term" value="P:cysteine biosynthetic process from serine"/>
    <property type="evidence" value="ECO:0007669"/>
    <property type="project" value="InterPro"/>
</dbReference>
<sequence length="154" mass="16367">MNNPGVLPKVLVATIRFGMWAEHIRPRILGLPFRLLHRLVELLFCKLLLNCDISVKAEIGQGLTIYHPYGIFVNSGAKIGRDFTCRAYTTIGNKGTDDERDGCPTIGDGVNVGVGAKIIGPIIVGSNCSIGANAVVTHSFADGNVLVGIPAKAI</sequence>
<dbReference type="InterPro" id="IPR011004">
    <property type="entry name" value="Trimer_LpxA-like_sf"/>
</dbReference>
<dbReference type="Proteomes" id="UP000216789">
    <property type="component" value="Unassembled WGS sequence"/>
</dbReference>
<comment type="similarity">
    <text evidence="1">Belongs to the transferase hexapeptide repeat family.</text>
</comment>
<proteinExistence type="inferred from homology"/>
<name>A0A267WLN7_BIFPS</name>
<dbReference type="InterPro" id="IPR005881">
    <property type="entry name" value="Ser_O-AcTrfase"/>
</dbReference>
<dbReference type="PANTHER" id="PTHR42811">
    <property type="entry name" value="SERINE ACETYLTRANSFERASE"/>
    <property type="match status" value="1"/>
</dbReference>
<evidence type="ECO:0000256" key="1">
    <source>
        <dbReference type="ARBA" id="ARBA00007274"/>
    </source>
</evidence>
<dbReference type="SUPFAM" id="SSF51161">
    <property type="entry name" value="Trimeric LpxA-like enzymes"/>
    <property type="match status" value="1"/>
</dbReference>
<gene>
    <name evidence="5" type="ORF">BPS1E_0923</name>
</gene>
<evidence type="ECO:0000256" key="3">
    <source>
        <dbReference type="ARBA" id="ARBA00022679"/>
    </source>
</evidence>
<dbReference type="InterPro" id="IPR045304">
    <property type="entry name" value="LbH_SAT"/>
</dbReference>
<dbReference type="CDD" id="cd03354">
    <property type="entry name" value="LbH_SAT"/>
    <property type="match status" value="1"/>
</dbReference>
<evidence type="ECO:0000256" key="4">
    <source>
        <dbReference type="ARBA" id="ARBA00023315"/>
    </source>
</evidence>
<evidence type="ECO:0000313" key="5">
    <source>
        <dbReference type="EMBL" id="PAC73531.1"/>
    </source>
</evidence>
<reference evidence="5 6" key="1">
    <citation type="journal article" date="2017" name="ISME J.">
        <title>Unveiling bifidobacterial biogeography across the mammalian branch of the tree of life.</title>
        <authorList>
            <person name="Milani C."/>
            <person name="Mangifesta M."/>
            <person name="Mancabelli L."/>
            <person name="Lugli G.A."/>
            <person name="James K."/>
            <person name="Duranti S."/>
            <person name="Turroni F."/>
            <person name="Ferrario C."/>
            <person name="Ossiprandi M.C."/>
            <person name="van Sinderen D."/>
            <person name="Ventura M."/>
        </authorList>
    </citation>
    <scope>NUCLEOTIDE SEQUENCE [LARGE SCALE GENOMIC DNA]</scope>
    <source>
        <strain evidence="5 6">1E</strain>
    </source>
</reference>
<dbReference type="GO" id="GO:0009001">
    <property type="term" value="F:serine O-acetyltransferase activity"/>
    <property type="evidence" value="ECO:0007669"/>
    <property type="project" value="InterPro"/>
</dbReference>
<comment type="caution">
    <text evidence="5">The sequence shown here is derived from an EMBL/GenBank/DDBJ whole genome shotgun (WGS) entry which is preliminary data.</text>
</comment>
<dbReference type="AlphaFoldDB" id="A0A267WLN7"/>
<dbReference type="InterPro" id="IPR001451">
    <property type="entry name" value="Hexapep"/>
</dbReference>
<evidence type="ECO:0000256" key="2">
    <source>
        <dbReference type="ARBA" id="ARBA00018522"/>
    </source>
</evidence>
<organism evidence="5 6">
    <name type="scientific">Bifidobacterium pseudocatenulatum</name>
    <dbReference type="NCBI Taxonomy" id="28026"/>
    <lineage>
        <taxon>Bacteria</taxon>
        <taxon>Bacillati</taxon>
        <taxon>Actinomycetota</taxon>
        <taxon>Actinomycetes</taxon>
        <taxon>Bifidobacteriales</taxon>
        <taxon>Bifidobacteriaceae</taxon>
        <taxon>Bifidobacterium</taxon>
    </lineage>
</organism>
<protein>
    <recommendedName>
        <fullName evidence="2">Serine acetyltransferase</fullName>
    </recommendedName>
</protein>
<dbReference type="RefSeq" id="WP_095279526.1">
    <property type="nucleotide sequence ID" value="NZ_MNLB01000004.1"/>
</dbReference>